<evidence type="ECO:0000313" key="13">
    <source>
        <dbReference type="Proteomes" id="UP001596425"/>
    </source>
</evidence>
<dbReference type="InterPro" id="IPR014883">
    <property type="entry name" value="VRR_NUC"/>
</dbReference>
<evidence type="ECO:0000313" key="12">
    <source>
        <dbReference type="EMBL" id="MFC6635751.1"/>
    </source>
</evidence>
<dbReference type="Gene3D" id="3.40.1350.10">
    <property type="match status" value="1"/>
</dbReference>
<evidence type="ECO:0000256" key="6">
    <source>
        <dbReference type="ARBA" id="ARBA00022722"/>
    </source>
</evidence>
<feature type="domain" description="VRR-NUC" evidence="11">
    <location>
        <begin position="443"/>
        <end position="556"/>
    </location>
</feature>
<sequence>MTAPVELEPDYYLTNFQKLVQFVVSRYEALLSTEELRFYRTFQQLDINSRRLYVRLLSRKGVPSSAGPLFRLDKLTYTEIENLPGATRRLADAGLLQRNPPLPLQEWLPLFSKAELLDRSPRPLPRTPKRAELVSALLSGDTNPAALREAIVADVPLLSLQAAEHFNTFRLCFFGNLNQDLTDYVLRDLGLYRYENYPLDRQQLPFQSREQIEQHLRYYKCLEQLDGTLEAGPDAIESLCAQLPPGIEGDATLHRRLERLRLTLARQLERLEDFEGAERLYRRCTRPPARERRARIAVRLGDIDTGLALCREILAAPYDEAERVFAENFGYRTAKKVGCLAEWQVPARYRPPTHTVVLPRATERVELLAAAWLEKSGNAGGDRCFYVENSLINGVLGLYIWDILFAPVAGAFCNPFQIAPSDFRTSDFYPQRRTAFEQRLAELDDGQWAQRVWRTYRGKWGIANPLVAWEALPESLLELALARIPAIHWRPLFSRLLADIAHHRSGLPDLVLFPAGGGYELVEVKGPGDRLQQNQLRWMAFFDRHDIPHRVLHVTWQPS</sequence>
<dbReference type="SMART" id="SM00990">
    <property type="entry name" value="VRR_NUC"/>
    <property type="match status" value="1"/>
</dbReference>
<comment type="similarity">
    <text evidence="4">Belongs to the FAN1 family.</text>
</comment>
<comment type="cofactor">
    <cofactor evidence="3">
        <name>Mg(2+)</name>
        <dbReference type="ChEBI" id="CHEBI:18420"/>
    </cofactor>
</comment>
<comment type="cofactor">
    <cofactor evidence="2">
        <name>Mn(2+)</name>
        <dbReference type="ChEBI" id="CHEBI:29035"/>
    </cofactor>
</comment>
<evidence type="ECO:0000256" key="5">
    <source>
        <dbReference type="ARBA" id="ARBA00012029"/>
    </source>
</evidence>
<gene>
    <name evidence="12" type="ORF">ACFQBM_20975</name>
</gene>
<evidence type="ECO:0000256" key="3">
    <source>
        <dbReference type="ARBA" id="ARBA00001946"/>
    </source>
</evidence>
<protein>
    <recommendedName>
        <fullName evidence="5">phosphodiesterase I</fullName>
        <ecNumber evidence="5">3.1.4.1</ecNumber>
    </recommendedName>
</protein>
<evidence type="ECO:0000259" key="11">
    <source>
        <dbReference type="SMART" id="SM00990"/>
    </source>
</evidence>
<comment type="caution">
    <text evidence="12">The sequence shown here is derived from an EMBL/GenBank/DDBJ whole genome shotgun (WGS) entry which is preliminary data.</text>
</comment>
<evidence type="ECO:0000256" key="2">
    <source>
        <dbReference type="ARBA" id="ARBA00001936"/>
    </source>
</evidence>
<evidence type="ECO:0000256" key="7">
    <source>
        <dbReference type="ARBA" id="ARBA00022723"/>
    </source>
</evidence>
<keyword evidence="8" id="KW-0378">Hydrolase</keyword>
<dbReference type="InterPro" id="IPR011856">
    <property type="entry name" value="tRNA_endonuc-like_dom_sf"/>
</dbReference>
<accession>A0ABW1YT07</accession>
<dbReference type="Proteomes" id="UP001596425">
    <property type="component" value="Unassembled WGS sequence"/>
</dbReference>
<evidence type="ECO:0000256" key="8">
    <source>
        <dbReference type="ARBA" id="ARBA00022801"/>
    </source>
</evidence>
<evidence type="ECO:0000256" key="10">
    <source>
        <dbReference type="ARBA" id="ARBA00023211"/>
    </source>
</evidence>
<dbReference type="PANTHER" id="PTHR15749">
    <property type="entry name" value="FANCONI-ASSOCIATED NUCLEASE 1"/>
    <property type="match status" value="1"/>
</dbReference>
<dbReference type="RefSeq" id="WP_193195022.1">
    <property type="nucleotide sequence ID" value="NZ_JACZFR010000072.1"/>
</dbReference>
<evidence type="ECO:0000256" key="4">
    <source>
        <dbReference type="ARBA" id="ARBA00005533"/>
    </source>
</evidence>
<dbReference type="EMBL" id="JBHSVR010000001">
    <property type="protein sequence ID" value="MFC6635751.1"/>
    <property type="molecule type" value="Genomic_DNA"/>
</dbReference>
<evidence type="ECO:0000256" key="1">
    <source>
        <dbReference type="ARBA" id="ARBA00000983"/>
    </source>
</evidence>
<proteinExistence type="inferred from homology"/>
<evidence type="ECO:0000256" key="9">
    <source>
        <dbReference type="ARBA" id="ARBA00022842"/>
    </source>
</evidence>
<dbReference type="InterPro" id="IPR049125">
    <property type="entry name" value="FAN1-like_WH"/>
</dbReference>
<comment type="catalytic activity">
    <reaction evidence="1">
        <text>Hydrolytically removes 5'-nucleotides successively from the 3'-hydroxy termini of 3'-hydroxy-terminated oligonucleotides.</text>
        <dbReference type="EC" id="3.1.4.1"/>
    </reaction>
</comment>
<keyword evidence="9" id="KW-0460">Magnesium</keyword>
<dbReference type="Pfam" id="PF21315">
    <property type="entry name" value="FAN1_HTH"/>
    <property type="match status" value="1"/>
</dbReference>
<keyword evidence="6" id="KW-0540">Nuclease</keyword>
<keyword evidence="13" id="KW-1185">Reference proteome</keyword>
<keyword evidence="7" id="KW-0479">Metal-binding</keyword>
<dbReference type="InterPro" id="IPR033315">
    <property type="entry name" value="Fan1-like"/>
</dbReference>
<dbReference type="EC" id="3.1.4.1" evidence="5"/>
<keyword evidence="10" id="KW-0464">Manganese</keyword>
<dbReference type="PANTHER" id="PTHR15749:SF4">
    <property type="entry name" value="FANCONI-ASSOCIATED NUCLEASE 1"/>
    <property type="match status" value="1"/>
</dbReference>
<reference evidence="13" key="1">
    <citation type="journal article" date="2019" name="Int. J. Syst. Evol. Microbiol.">
        <title>The Global Catalogue of Microorganisms (GCM) 10K type strain sequencing project: providing services to taxonomists for standard genome sequencing and annotation.</title>
        <authorList>
            <consortium name="The Broad Institute Genomics Platform"/>
            <consortium name="The Broad Institute Genome Sequencing Center for Infectious Disease"/>
            <person name="Wu L."/>
            <person name="Ma J."/>
        </authorList>
    </citation>
    <scope>NUCLEOTIDE SEQUENCE [LARGE SCALE GENOMIC DNA]</scope>
    <source>
        <strain evidence="13">CGMCC 1.13718</strain>
    </source>
</reference>
<dbReference type="Pfam" id="PF08774">
    <property type="entry name" value="VRR_NUC"/>
    <property type="match status" value="1"/>
</dbReference>
<name>A0ABW1YT07_9GAMM</name>
<organism evidence="12 13">
    <name type="scientific">Microbulbifer taiwanensis</name>
    <dbReference type="NCBI Taxonomy" id="986746"/>
    <lineage>
        <taxon>Bacteria</taxon>
        <taxon>Pseudomonadati</taxon>
        <taxon>Pseudomonadota</taxon>
        <taxon>Gammaproteobacteria</taxon>
        <taxon>Cellvibrionales</taxon>
        <taxon>Microbulbiferaceae</taxon>
        <taxon>Microbulbifer</taxon>
    </lineage>
</organism>